<name>A0ABP8M4J9_9BACT</name>
<dbReference type="SUPFAM" id="SSF52540">
    <property type="entry name" value="P-loop containing nucleoside triphosphate hydrolases"/>
    <property type="match status" value="1"/>
</dbReference>
<evidence type="ECO:0000259" key="4">
    <source>
        <dbReference type="PROSITE" id="PS51194"/>
    </source>
</evidence>
<keyword evidence="1" id="KW-0547">Nucleotide-binding</keyword>
<comment type="caution">
    <text evidence="5">The sequence shown here is derived from an EMBL/GenBank/DDBJ whole genome shotgun (WGS) entry which is preliminary data.</text>
</comment>
<dbReference type="InterPro" id="IPR001650">
    <property type="entry name" value="Helicase_C-like"/>
</dbReference>
<protein>
    <submittedName>
        <fullName evidence="5">DEAD/DEAH box helicase</fullName>
    </submittedName>
</protein>
<proteinExistence type="predicted"/>
<organism evidence="5 6">
    <name type="scientific">Pontibacter saemangeumensis</name>
    <dbReference type="NCBI Taxonomy" id="1084525"/>
    <lineage>
        <taxon>Bacteria</taxon>
        <taxon>Pseudomonadati</taxon>
        <taxon>Bacteroidota</taxon>
        <taxon>Cytophagia</taxon>
        <taxon>Cytophagales</taxon>
        <taxon>Hymenobacteraceae</taxon>
        <taxon>Pontibacter</taxon>
    </lineage>
</organism>
<dbReference type="InterPro" id="IPR027417">
    <property type="entry name" value="P-loop_NTPase"/>
</dbReference>
<dbReference type="InterPro" id="IPR052511">
    <property type="entry name" value="ATP-dep_Helicase"/>
</dbReference>
<evidence type="ECO:0000313" key="6">
    <source>
        <dbReference type="Proteomes" id="UP001500552"/>
    </source>
</evidence>
<keyword evidence="6" id="KW-1185">Reference proteome</keyword>
<dbReference type="InterPro" id="IPR011545">
    <property type="entry name" value="DEAD/DEAH_box_helicase_dom"/>
</dbReference>
<dbReference type="PANTHER" id="PTHR47962">
    <property type="entry name" value="ATP-DEPENDENT HELICASE LHR-RELATED-RELATED"/>
    <property type="match status" value="1"/>
</dbReference>
<keyword evidence="2" id="KW-0067">ATP-binding</keyword>
<dbReference type="EMBL" id="BAABHC010000035">
    <property type="protein sequence ID" value="GAA4443326.1"/>
    <property type="molecule type" value="Genomic_DNA"/>
</dbReference>
<feature type="domain" description="Helicase C-terminal" evidence="4">
    <location>
        <begin position="236"/>
        <end position="391"/>
    </location>
</feature>
<dbReference type="Pfam" id="PF00270">
    <property type="entry name" value="DEAD"/>
    <property type="match status" value="1"/>
</dbReference>
<accession>A0ABP8M4J9</accession>
<keyword evidence="5" id="KW-0378">Hydrolase</keyword>
<dbReference type="PROSITE" id="PS51194">
    <property type="entry name" value="HELICASE_CTER"/>
    <property type="match status" value="1"/>
</dbReference>
<dbReference type="InterPro" id="IPR014001">
    <property type="entry name" value="Helicase_ATP-bd"/>
</dbReference>
<dbReference type="SMART" id="SM00487">
    <property type="entry name" value="DEXDc"/>
    <property type="match status" value="1"/>
</dbReference>
<dbReference type="Pfam" id="PF00271">
    <property type="entry name" value="Helicase_C"/>
    <property type="match status" value="1"/>
</dbReference>
<evidence type="ECO:0000256" key="1">
    <source>
        <dbReference type="ARBA" id="ARBA00022741"/>
    </source>
</evidence>
<evidence type="ECO:0000259" key="3">
    <source>
        <dbReference type="PROSITE" id="PS51192"/>
    </source>
</evidence>
<keyword evidence="5" id="KW-0347">Helicase</keyword>
<dbReference type="Proteomes" id="UP001500552">
    <property type="component" value="Unassembled WGS sequence"/>
</dbReference>
<dbReference type="SMART" id="SM00490">
    <property type="entry name" value="HELICc"/>
    <property type="match status" value="1"/>
</dbReference>
<gene>
    <name evidence="5" type="ORF">GCM10023188_43900</name>
</gene>
<dbReference type="PROSITE" id="PS51192">
    <property type="entry name" value="HELICASE_ATP_BIND_1"/>
    <property type="match status" value="1"/>
</dbReference>
<dbReference type="PANTHER" id="PTHR47962:SF5">
    <property type="entry name" value="ATP-DEPENDENT HELICASE LHR-RELATED"/>
    <property type="match status" value="1"/>
</dbReference>
<sequence length="724" mass="81960">MPYELLSEPIRRYVRDKRWESLRPIQGAAIQHILSTDANFILASRTASGKTEAAFLPILSKVNFREAGVQVLYISPLIALINDQFHRIEELCKYLDVKVTKWHGEANRTEKKKLVQAPEGIVLITPESLEAMFVNAPYSVSALFSSLKYVVIDEIHSFLGTDRGIHLKSILSRLSKVNKNRFNVVGLSATIGDYTEAKKFTGEEGNTKVLLDKTSKEMLTSFRYHKGATAELPVELIKDLYKQTCSHKVLIFPNSRGKAEEIAVKLKRISEKVNGHPHYFSHHSSVDKEVREYVEHFAKHNQRQNFCISCTSTLELGIDIGSVDKVVQVDATTSIASLIQRVGRSGRREGEKSQLLLYATDKWSLLQSLACWLLYQEGYIEPVRTAVKPYDILLHQALSTVKGASGCMREELTRRLMDNHAFTEITETEIHEIIQELVQHEWLEVLHRELIIGVEGERAVNTREFYSVFKTEPSFKVVNAGKAIGQIPLTEQVREDENILLAARIWKIKYVDLKAKKIEVTPASDGKKPIFFGGGGTVDARVRQKMLQILFADTAYSELDEPSQEAIAELRKDFAVFPLSDHSTERPVLEKELQTTFYTFASTKVNRSLAFLLDCLDLGYDYDEHSSSFTLSVSPTLLADLFEQLVLFIDDVDFHLEQAVQQNESLLDFSKWGAMLPVKFKGEILKERYYDFGEARKLLSSVKPVPNNTAPVALEGSQSKLTVH</sequence>
<evidence type="ECO:0000313" key="5">
    <source>
        <dbReference type="EMBL" id="GAA4443326.1"/>
    </source>
</evidence>
<feature type="domain" description="Helicase ATP-binding" evidence="3">
    <location>
        <begin position="31"/>
        <end position="209"/>
    </location>
</feature>
<dbReference type="Gene3D" id="3.40.50.300">
    <property type="entry name" value="P-loop containing nucleotide triphosphate hydrolases"/>
    <property type="match status" value="2"/>
</dbReference>
<dbReference type="GO" id="GO:0004386">
    <property type="term" value="F:helicase activity"/>
    <property type="evidence" value="ECO:0007669"/>
    <property type="project" value="UniProtKB-KW"/>
</dbReference>
<evidence type="ECO:0000256" key="2">
    <source>
        <dbReference type="ARBA" id="ARBA00022840"/>
    </source>
</evidence>
<reference evidence="6" key="1">
    <citation type="journal article" date="2019" name="Int. J. Syst. Evol. Microbiol.">
        <title>The Global Catalogue of Microorganisms (GCM) 10K type strain sequencing project: providing services to taxonomists for standard genome sequencing and annotation.</title>
        <authorList>
            <consortium name="The Broad Institute Genomics Platform"/>
            <consortium name="The Broad Institute Genome Sequencing Center for Infectious Disease"/>
            <person name="Wu L."/>
            <person name="Ma J."/>
        </authorList>
    </citation>
    <scope>NUCLEOTIDE SEQUENCE [LARGE SCALE GENOMIC DNA]</scope>
    <source>
        <strain evidence="6">JCM 17926</strain>
    </source>
</reference>
<dbReference type="RefSeq" id="WP_345162459.1">
    <property type="nucleotide sequence ID" value="NZ_BAABHC010000035.1"/>
</dbReference>